<comment type="caution">
    <text evidence="2">The sequence shown here is derived from an EMBL/GenBank/DDBJ whole genome shotgun (WGS) entry which is preliminary data.</text>
</comment>
<sequence>MSNLQKETVDTLVKPEPDLTDELELGGSSNEFNQNQFVSGDQVDLKGGGVPAYETTGEVDPNDDIGNDEMENDPQFTG</sequence>
<protein>
    <submittedName>
        <fullName evidence="2">Uncharacterized protein</fullName>
    </submittedName>
</protein>
<dbReference type="Proteomes" id="UP000054877">
    <property type="component" value="Unassembled WGS sequence"/>
</dbReference>
<dbReference type="RefSeq" id="WP_058482610.1">
    <property type="nucleotide sequence ID" value="NZ_CAAAII010000002.1"/>
</dbReference>
<organism evidence="2 3">
    <name type="scientific">Legionella spiritensis</name>
    <dbReference type="NCBI Taxonomy" id="452"/>
    <lineage>
        <taxon>Bacteria</taxon>
        <taxon>Pseudomonadati</taxon>
        <taxon>Pseudomonadota</taxon>
        <taxon>Gammaproteobacteria</taxon>
        <taxon>Legionellales</taxon>
        <taxon>Legionellaceae</taxon>
        <taxon>Legionella</taxon>
    </lineage>
</organism>
<proteinExistence type="predicted"/>
<dbReference type="EMBL" id="LNYX01000007">
    <property type="protein sequence ID" value="KTD65343.1"/>
    <property type="molecule type" value="Genomic_DNA"/>
</dbReference>
<feature type="compositionally biased region" description="Acidic residues" evidence="1">
    <location>
        <begin position="60"/>
        <end position="72"/>
    </location>
</feature>
<feature type="compositionally biased region" description="Basic and acidic residues" evidence="1">
    <location>
        <begin position="7"/>
        <end position="17"/>
    </location>
</feature>
<dbReference type="AlphaFoldDB" id="A0A0W0Z8M1"/>
<reference evidence="2 3" key="1">
    <citation type="submission" date="2015-11" db="EMBL/GenBank/DDBJ databases">
        <title>Genomic analysis of 38 Legionella species identifies large and diverse effector repertoires.</title>
        <authorList>
            <person name="Burstein D."/>
            <person name="Amaro F."/>
            <person name="Zusman T."/>
            <person name="Lifshitz Z."/>
            <person name="Cohen O."/>
            <person name="Gilbert J.A."/>
            <person name="Pupko T."/>
            <person name="Shuman H.A."/>
            <person name="Segal G."/>
        </authorList>
    </citation>
    <scope>NUCLEOTIDE SEQUENCE [LARGE SCALE GENOMIC DNA]</scope>
    <source>
        <strain evidence="2 3">Mt.St.Helens-9</strain>
    </source>
</reference>
<feature type="region of interest" description="Disordered" evidence="1">
    <location>
        <begin position="1"/>
        <end position="20"/>
    </location>
</feature>
<gene>
    <name evidence="2" type="ORF">Lspi_0660</name>
</gene>
<dbReference type="STRING" id="452.Lspi_0660"/>
<dbReference type="PATRIC" id="fig|452.5.peg.723"/>
<evidence type="ECO:0000313" key="2">
    <source>
        <dbReference type="EMBL" id="KTD65343.1"/>
    </source>
</evidence>
<name>A0A0W0Z8M1_LEGSP</name>
<evidence type="ECO:0000313" key="3">
    <source>
        <dbReference type="Proteomes" id="UP000054877"/>
    </source>
</evidence>
<accession>A0A0W0Z8M1</accession>
<feature type="region of interest" description="Disordered" evidence="1">
    <location>
        <begin position="40"/>
        <end position="78"/>
    </location>
</feature>
<keyword evidence="3" id="KW-1185">Reference proteome</keyword>
<evidence type="ECO:0000256" key="1">
    <source>
        <dbReference type="SAM" id="MobiDB-lite"/>
    </source>
</evidence>